<dbReference type="KEGG" id="msg:MSMEI_6300"/>
<evidence type="ECO:0000313" key="2">
    <source>
        <dbReference type="EMBL" id="AFP42726.1"/>
    </source>
</evidence>
<dbReference type="EMBL" id="CP001663">
    <property type="protein sequence ID" value="AFP42726.1"/>
    <property type="molecule type" value="Genomic_DNA"/>
</dbReference>
<evidence type="ECO:0000256" key="1">
    <source>
        <dbReference type="SAM" id="MobiDB-lite"/>
    </source>
</evidence>
<evidence type="ECO:0000313" key="3">
    <source>
        <dbReference type="Proteomes" id="UP000006158"/>
    </source>
</evidence>
<sequence length="102" mass="10493">MPLFACSRSPAAVADRGVDLRRGGLRLDLVQPLQAVNTRGDGGGVHTGGHRGHRRRGLRGGGQAQDGGGQPACGDCGESELLHFLSPFGGSSAFGFRAIRAV</sequence>
<gene>
    <name evidence="2" type="ordered locus">MSMEI_6300</name>
</gene>
<proteinExistence type="predicted"/>
<reference evidence="2 3" key="2">
    <citation type="journal article" date="2009" name="Genome Res.">
        <title>Ortho-proteogenomics: multiple proteomes investigation through orthology and a new MS-based protocol.</title>
        <authorList>
            <person name="Gallien S."/>
            <person name="Perrodou E."/>
            <person name="Carapito C."/>
            <person name="Deshayes C."/>
            <person name="Reyrat J.M."/>
            <person name="Van Dorsselaer A."/>
            <person name="Poch O."/>
            <person name="Schaeffer C."/>
            <person name="Lecompte O."/>
        </authorList>
    </citation>
    <scope>NUCLEOTIDE SEQUENCE [LARGE SCALE GENOMIC DNA]</scope>
    <source>
        <strain evidence="3">ATCC 700084 / mc(2)155</strain>
    </source>
</reference>
<dbReference type="Proteomes" id="UP000006158">
    <property type="component" value="Chromosome"/>
</dbReference>
<reference evidence="2 3" key="1">
    <citation type="journal article" date="2007" name="Genome Biol.">
        <title>Interrupted coding sequences in Mycobacterium smegmatis: authentic mutations or sequencing errors?</title>
        <authorList>
            <person name="Deshayes C."/>
            <person name="Perrodou E."/>
            <person name="Gallien S."/>
            <person name="Euphrasie D."/>
            <person name="Schaeffer C."/>
            <person name="Van-Dorsselaer A."/>
            <person name="Poch O."/>
            <person name="Lecompte O."/>
            <person name="Reyrat J.M."/>
        </authorList>
    </citation>
    <scope>NUCLEOTIDE SEQUENCE [LARGE SCALE GENOMIC DNA]</scope>
    <source>
        <strain evidence="3">ATCC 700084 / mc(2)155</strain>
    </source>
</reference>
<dbReference type="AlphaFoldDB" id="I7GFT7"/>
<name>I7GFT7_MYCS2</name>
<feature type="compositionally biased region" description="Basic residues" evidence="1">
    <location>
        <begin position="48"/>
        <end position="58"/>
    </location>
</feature>
<accession>I7GFT7</accession>
<feature type="region of interest" description="Disordered" evidence="1">
    <location>
        <begin position="36"/>
        <end position="72"/>
    </location>
</feature>
<protein>
    <submittedName>
        <fullName evidence="2">Uncharacterized protein</fullName>
    </submittedName>
</protein>
<organism evidence="2 3">
    <name type="scientific">Mycolicibacterium smegmatis (strain ATCC 700084 / mc(2)155)</name>
    <name type="common">Mycobacterium smegmatis</name>
    <dbReference type="NCBI Taxonomy" id="246196"/>
    <lineage>
        <taxon>Bacteria</taxon>
        <taxon>Bacillati</taxon>
        <taxon>Actinomycetota</taxon>
        <taxon>Actinomycetes</taxon>
        <taxon>Mycobacteriales</taxon>
        <taxon>Mycobacteriaceae</taxon>
        <taxon>Mycolicibacterium</taxon>
    </lineage>
</organism>
<feature type="compositionally biased region" description="Gly residues" evidence="1">
    <location>
        <begin position="59"/>
        <end position="71"/>
    </location>
</feature>